<feature type="transmembrane region" description="Helical" evidence="1">
    <location>
        <begin position="70"/>
        <end position="89"/>
    </location>
</feature>
<name>A0ABY3MFM7_AERVE</name>
<feature type="transmembrane region" description="Helical" evidence="1">
    <location>
        <begin position="110"/>
        <end position="130"/>
    </location>
</feature>
<dbReference type="EMBL" id="NQMC01000152">
    <property type="protein sequence ID" value="TYD39848.1"/>
    <property type="molecule type" value="Genomic_DNA"/>
</dbReference>
<protein>
    <submittedName>
        <fullName evidence="2">Uncharacterized protein</fullName>
    </submittedName>
</protein>
<proteinExistence type="predicted"/>
<dbReference type="RefSeq" id="WP_115545219.1">
    <property type="nucleotide sequence ID" value="NZ_NMUR01000121.1"/>
</dbReference>
<feature type="transmembrane region" description="Helical" evidence="1">
    <location>
        <begin position="39"/>
        <end position="64"/>
    </location>
</feature>
<sequence length="137" mass="15592">MNAPQTSPDQMLSHDALSANSPSLLQRFDNGLMGLCQRLFYWLGQCFLLGFGCASVWTFVTTIFKYGEGMVDLSIVEKGALLLLVLLLWRHWRYCQYCSTPYLQRMLRPLLSLGFLFLVEQVMVGIIFNIDASLLNS</sequence>
<gene>
    <name evidence="2" type="ORF">CJF24_21945</name>
</gene>
<keyword evidence="1" id="KW-0812">Transmembrane</keyword>
<keyword evidence="3" id="KW-1185">Reference proteome</keyword>
<organism evidence="2 3">
    <name type="scientific">Aeromonas veronii</name>
    <dbReference type="NCBI Taxonomy" id="654"/>
    <lineage>
        <taxon>Bacteria</taxon>
        <taxon>Pseudomonadati</taxon>
        <taxon>Pseudomonadota</taxon>
        <taxon>Gammaproteobacteria</taxon>
        <taxon>Aeromonadales</taxon>
        <taxon>Aeromonadaceae</taxon>
        <taxon>Aeromonas</taxon>
    </lineage>
</organism>
<dbReference type="Proteomes" id="UP000323129">
    <property type="component" value="Unassembled WGS sequence"/>
</dbReference>
<evidence type="ECO:0000313" key="2">
    <source>
        <dbReference type="EMBL" id="TYD39848.1"/>
    </source>
</evidence>
<comment type="caution">
    <text evidence="2">The sequence shown here is derived from an EMBL/GenBank/DDBJ whole genome shotgun (WGS) entry which is preliminary data.</text>
</comment>
<keyword evidence="1" id="KW-1133">Transmembrane helix</keyword>
<reference evidence="2 3" key="1">
    <citation type="submission" date="2017-08" db="EMBL/GenBank/DDBJ databases">
        <title>Aeromonas veronii bv sobria strain NS22 whole genome sequencing.</title>
        <authorList>
            <person name="Katharios P."/>
            <person name="Ha V.Q."/>
            <person name="Smyrli M."/>
        </authorList>
    </citation>
    <scope>NUCLEOTIDE SEQUENCE [LARGE SCALE GENOMIC DNA]</scope>
    <source>
        <strain evidence="2 3">NS22</strain>
    </source>
</reference>
<accession>A0ABY3MFM7</accession>
<evidence type="ECO:0000256" key="1">
    <source>
        <dbReference type="SAM" id="Phobius"/>
    </source>
</evidence>
<keyword evidence="1" id="KW-0472">Membrane</keyword>
<evidence type="ECO:0000313" key="3">
    <source>
        <dbReference type="Proteomes" id="UP000323129"/>
    </source>
</evidence>